<dbReference type="OrthoDB" id="5546837at2759"/>
<name>A0A9W8I987_9FUNG</name>
<keyword evidence="4 5" id="KW-0472">Membrane</keyword>
<reference evidence="6" key="1">
    <citation type="submission" date="2022-07" db="EMBL/GenBank/DDBJ databases">
        <title>Phylogenomic reconstructions and comparative analyses of Kickxellomycotina fungi.</title>
        <authorList>
            <person name="Reynolds N.K."/>
            <person name="Stajich J.E."/>
            <person name="Barry K."/>
            <person name="Grigoriev I.V."/>
            <person name="Crous P."/>
            <person name="Smith M.E."/>
        </authorList>
    </citation>
    <scope>NUCLEOTIDE SEQUENCE</scope>
    <source>
        <strain evidence="6">NRRL 1566</strain>
    </source>
</reference>
<comment type="subcellular location">
    <subcellularLocation>
        <location evidence="1">Membrane</location>
        <topology evidence="1">Multi-pass membrane protein</topology>
    </subcellularLocation>
</comment>
<keyword evidence="2 5" id="KW-0812">Transmembrane</keyword>
<dbReference type="GO" id="GO:0016020">
    <property type="term" value="C:membrane"/>
    <property type="evidence" value="ECO:0007669"/>
    <property type="project" value="UniProtKB-SubCell"/>
</dbReference>
<dbReference type="AlphaFoldDB" id="A0A9W8I987"/>
<proteinExistence type="predicted"/>
<sequence length="150" mass="16262">MSSHRYEAVGDGNIGVETEVVAPAADAGSMNDESVGYETSIPIHPKILAPLSYIIPLISGLVIILLERRNTYVRLHAWQAVVLSLAVGVLSMLLFWVPLVPTLIHLASLVATAVCMFRAWKDADTLTFFKLGVVGDFAERQVLGSTVLPF</sequence>
<evidence type="ECO:0000313" key="6">
    <source>
        <dbReference type="EMBL" id="KAJ2847259.1"/>
    </source>
</evidence>
<evidence type="ECO:0000256" key="5">
    <source>
        <dbReference type="SAM" id="Phobius"/>
    </source>
</evidence>
<evidence type="ECO:0000256" key="3">
    <source>
        <dbReference type="ARBA" id="ARBA00022989"/>
    </source>
</evidence>
<evidence type="ECO:0000313" key="7">
    <source>
        <dbReference type="Proteomes" id="UP001139887"/>
    </source>
</evidence>
<feature type="transmembrane region" description="Helical" evidence="5">
    <location>
        <begin position="78"/>
        <end position="97"/>
    </location>
</feature>
<feature type="transmembrane region" description="Helical" evidence="5">
    <location>
        <begin position="103"/>
        <end position="120"/>
    </location>
</feature>
<feature type="transmembrane region" description="Helical" evidence="5">
    <location>
        <begin position="47"/>
        <end position="66"/>
    </location>
</feature>
<dbReference type="PANTHER" id="PTHR36460">
    <property type="entry name" value="UPF0132 DOMAIN PROTEIN (AFU_ORTHOLOGUE AFUA_3G10255)"/>
    <property type="match status" value="1"/>
</dbReference>
<keyword evidence="3 5" id="KW-1133">Transmembrane helix</keyword>
<comment type="caution">
    <text evidence="6">The sequence shown here is derived from an EMBL/GenBank/DDBJ whole genome shotgun (WGS) entry which is preliminary data.</text>
</comment>
<evidence type="ECO:0000256" key="2">
    <source>
        <dbReference type="ARBA" id="ARBA00022692"/>
    </source>
</evidence>
<organism evidence="6 7">
    <name type="scientific">Coemansia brasiliensis</name>
    <dbReference type="NCBI Taxonomy" id="2650707"/>
    <lineage>
        <taxon>Eukaryota</taxon>
        <taxon>Fungi</taxon>
        <taxon>Fungi incertae sedis</taxon>
        <taxon>Zoopagomycota</taxon>
        <taxon>Kickxellomycotina</taxon>
        <taxon>Kickxellomycetes</taxon>
        <taxon>Kickxellales</taxon>
        <taxon>Kickxellaceae</taxon>
        <taxon>Coemansia</taxon>
    </lineage>
</organism>
<dbReference type="Proteomes" id="UP001139887">
    <property type="component" value="Unassembled WGS sequence"/>
</dbReference>
<keyword evidence="7" id="KW-1185">Reference proteome</keyword>
<accession>A0A9W8I987</accession>
<dbReference type="EMBL" id="JANBUW010000351">
    <property type="protein sequence ID" value="KAJ2847259.1"/>
    <property type="molecule type" value="Genomic_DNA"/>
</dbReference>
<gene>
    <name evidence="6" type="ORF">IWW36_003947</name>
</gene>
<dbReference type="PANTHER" id="PTHR36460:SF1">
    <property type="entry name" value="UPF0132 DOMAIN PROTEIN (AFU_ORTHOLOGUE AFUA_3G10255)"/>
    <property type="match status" value="1"/>
</dbReference>
<evidence type="ECO:0000256" key="4">
    <source>
        <dbReference type="ARBA" id="ARBA00023136"/>
    </source>
</evidence>
<evidence type="ECO:0000256" key="1">
    <source>
        <dbReference type="ARBA" id="ARBA00004141"/>
    </source>
</evidence>
<protein>
    <submittedName>
        <fullName evidence="6">Uncharacterized protein</fullName>
    </submittedName>
</protein>